<protein>
    <recommendedName>
        <fullName evidence="4">DUF2442 domain-containing protein</fullName>
    </recommendedName>
</protein>
<evidence type="ECO:0000313" key="3">
    <source>
        <dbReference type="Proteomes" id="UP000008204"/>
    </source>
</evidence>
<feature type="coiled-coil region" evidence="1">
    <location>
        <begin position="1"/>
        <end position="28"/>
    </location>
</feature>
<proteinExistence type="predicted"/>
<dbReference type="Gene3D" id="3.30.2020.40">
    <property type="entry name" value="Uncharacterised protein PF10387, DUF2442"/>
    <property type="match status" value="1"/>
</dbReference>
<keyword evidence="1" id="KW-0175">Coiled coil</keyword>
<dbReference type="eggNOG" id="ENOG5032S4D">
    <property type="taxonomic scope" value="Bacteria"/>
</dbReference>
<dbReference type="STRING" id="41431.PCC8801_2709"/>
<dbReference type="AlphaFoldDB" id="B7K5H7"/>
<gene>
    <name evidence="2" type="ordered locus">PCC8801_2709</name>
</gene>
<dbReference type="Pfam" id="PF10387">
    <property type="entry name" value="DUF2442"/>
    <property type="match status" value="1"/>
</dbReference>
<dbReference type="InterPro" id="IPR018841">
    <property type="entry name" value="DUF2442"/>
</dbReference>
<dbReference type="RefSeq" id="WP_012595977.1">
    <property type="nucleotide sequence ID" value="NC_011726.1"/>
</dbReference>
<dbReference type="HOGENOM" id="CLU_2422000_0_0_3"/>
<reference evidence="3" key="1">
    <citation type="journal article" date="2011" name="MBio">
        <title>Novel metabolic attributes of the genus Cyanothece, comprising a group of unicellular nitrogen-fixing Cyanobacteria.</title>
        <authorList>
            <person name="Bandyopadhyay A."/>
            <person name="Elvitigala T."/>
            <person name="Welsh E."/>
            <person name="Stockel J."/>
            <person name="Liberton M."/>
            <person name="Min H."/>
            <person name="Sherman L.A."/>
            <person name="Pakrasi H.B."/>
        </authorList>
    </citation>
    <scope>NUCLEOTIDE SEQUENCE [LARGE SCALE GENOMIC DNA]</scope>
    <source>
        <strain evidence="3">PCC 8801</strain>
    </source>
</reference>
<evidence type="ECO:0008006" key="4">
    <source>
        <dbReference type="Google" id="ProtNLM"/>
    </source>
</evidence>
<accession>B7K5H7</accession>
<dbReference type="OrthoDB" id="8563470at2"/>
<evidence type="ECO:0000256" key="1">
    <source>
        <dbReference type="SAM" id="Coils"/>
    </source>
</evidence>
<sequence>MESLNLTEEMLQAEINQAREAAKIADSQDLRAQSVYYDSQARQVVINLTNGSTFFCPTDLIEGLTNAADEDLKEIEITPCKEGLHWENLDI</sequence>
<dbReference type="EMBL" id="CP001287">
    <property type="protein sequence ID" value="ACK66710.1"/>
    <property type="molecule type" value="Genomic_DNA"/>
</dbReference>
<evidence type="ECO:0000313" key="2">
    <source>
        <dbReference type="EMBL" id="ACK66710.1"/>
    </source>
</evidence>
<keyword evidence="3" id="KW-1185">Reference proteome</keyword>
<name>B7K5H7_RIPO1</name>
<dbReference type="KEGG" id="cyp:PCC8801_2709"/>
<dbReference type="Proteomes" id="UP000008204">
    <property type="component" value="Chromosome"/>
</dbReference>
<organism evidence="2 3">
    <name type="scientific">Rippkaea orientalis (strain PCC 8801 / RF-1)</name>
    <name type="common">Cyanothece sp. (strain PCC 8801)</name>
    <dbReference type="NCBI Taxonomy" id="41431"/>
    <lineage>
        <taxon>Bacteria</taxon>
        <taxon>Bacillati</taxon>
        <taxon>Cyanobacteriota</taxon>
        <taxon>Cyanophyceae</taxon>
        <taxon>Oscillatoriophycideae</taxon>
        <taxon>Chroococcales</taxon>
        <taxon>Aphanothecaceae</taxon>
        <taxon>Rippkaea</taxon>
        <taxon>Rippkaea orientalis</taxon>
    </lineage>
</organism>